<dbReference type="EMBL" id="KI660334">
    <property type="protein sequence ID" value="ETN74774.1"/>
    <property type="molecule type" value="Genomic_DNA"/>
</dbReference>
<evidence type="ECO:0000313" key="2">
    <source>
        <dbReference type="Proteomes" id="UP000053676"/>
    </source>
</evidence>
<dbReference type="InterPro" id="IPR046805">
    <property type="entry name" value="Tra1_ring"/>
</dbReference>
<sequence length="124" mass="14267">MIAMALELLRPRIEAISAEAKRTICQNVLLPLIERSSFEKIIDVVLRVVSELVVTHRDEHSANPGLPLLVRLQSVVEKRYRLNGELMKMFLKVVLFVFEHPLLLTSDYAEKLEDAFHWGLTTQD</sequence>
<protein>
    <recommendedName>
        <fullName evidence="3">Cell morphogenesis protein N-terminal domain-containing protein</fullName>
    </recommendedName>
</protein>
<evidence type="ECO:0000313" key="1">
    <source>
        <dbReference type="EMBL" id="ETN74774.1"/>
    </source>
</evidence>
<dbReference type="Pfam" id="PF20206">
    <property type="entry name" value="Tra1_ring"/>
    <property type="match status" value="1"/>
</dbReference>
<name>W2SZR4_NECAM</name>
<gene>
    <name evidence="1" type="ORF">NECAME_03906</name>
</gene>
<feature type="non-terminal residue" evidence="1">
    <location>
        <position position="124"/>
    </location>
</feature>
<evidence type="ECO:0008006" key="3">
    <source>
        <dbReference type="Google" id="ProtNLM"/>
    </source>
</evidence>
<keyword evidence="2" id="KW-1185">Reference proteome</keyword>
<dbReference type="Proteomes" id="UP000053676">
    <property type="component" value="Unassembled WGS sequence"/>
</dbReference>
<reference evidence="2" key="1">
    <citation type="journal article" date="2014" name="Nat. Genet.">
        <title>Genome of the human hookworm Necator americanus.</title>
        <authorList>
            <person name="Tang Y.T."/>
            <person name="Gao X."/>
            <person name="Rosa B.A."/>
            <person name="Abubucker S."/>
            <person name="Hallsworth-Pepin K."/>
            <person name="Martin J."/>
            <person name="Tyagi R."/>
            <person name="Heizer E."/>
            <person name="Zhang X."/>
            <person name="Bhonagiri-Palsikar V."/>
            <person name="Minx P."/>
            <person name="Warren W.C."/>
            <person name="Wang Q."/>
            <person name="Zhan B."/>
            <person name="Hotez P.J."/>
            <person name="Sternberg P.W."/>
            <person name="Dougall A."/>
            <person name="Gaze S.T."/>
            <person name="Mulvenna J."/>
            <person name="Sotillo J."/>
            <person name="Ranganathan S."/>
            <person name="Rabelo E.M."/>
            <person name="Wilson R.K."/>
            <person name="Felgner P.L."/>
            <person name="Bethony J."/>
            <person name="Hawdon J.M."/>
            <person name="Gasser R.B."/>
            <person name="Loukas A."/>
            <person name="Mitreva M."/>
        </authorList>
    </citation>
    <scope>NUCLEOTIDE SEQUENCE [LARGE SCALE GENOMIC DNA]</scope>
</reference>
<dbReference type="OrthoDB" id="5570127at2759"/>
<dbReference type="KEGG" id="nai:NECAME_03906"/>
<dbReference type="AlphaFoldDB" id="W2SZR4"/>
<accession>W2SZR4</accession>
<proteinExistence type="predicted"/>
<organism evidence="1 2">
    <name type="scientific">Necator americanus</name>
    <name type="common">Human hookworm</name>
    <dbReference type="NCBI Taxonomy" id="51031"/>
    <lineage>
        <taxon>Eukaryota</taxon>
        <taxon>Metazoa</taxon>
        <taxon>Ecdysozoa</taxon>
        <taxon>Nematoda</taxon>
        <taxon>Chromadorea</taxon>
        <taxon>Rhabditida</taxon>
        <taxon>Rhabditina</taxon>
        <taxon>Rhabditomorpha</taxon>
        <taxon>Strongyloidea</taxon>
        <taxon>Ancylostomatidae</taxon>
        <taxon>Bunostominae</taxon>
        <taxon>Necator</taxon>
    </lineage>
</organism>
<dbReference type="STRING" id="51031.W2SZR4"/>